<protein>
    <submittedName>
        <fullName evidence="1">9317_t:CDS:1</fullName>
    </submittedName>
</protein>
<evidence type="ECO:0000313" key="1">
    <source>
        <dbReference type="EMBL" id="CAG8777449.1"/>
    </source>
</evidence>
<dbReference type="Proteomes" id="UP000789901">
    <property type="component" value="Unassembled WGS sequence"/>
</dbReference>
<comment type="caution">
    <text evidence="1">The sequence shown here is derived from an EMBL/GenBank/DDBJ whole genome shotgun (WGS) entry which is preliminary data.</text>
</comment>
<evidence type="ECO:0000313" key="2">
    <source>
        <dbReference type="Proteomes" id="UP000789901"/>
    </source>
</evidence>
<dbReference type="EMBL" id="CAJVQB010015929">
    <property type="protein sequence ID" value="CAG8777449.1"/>
    <property type="molecule type" value="Genomic_DNA"/>
</dbReference>
<feature type="non-terminal residue" evidence="1">
    <location>
        <position position="52"/>
    </location>
</feature>
<reference evidence="1 2" key="1">
    <citation type="submission" date="2021-06" db="EMBL/GenBank/DDBJ databases">
        <authorList>
            <person name="Kallberg Y."/>
            <person name="Tangrot J."/>
            <person name="Rosling A."/>
        </authorList>
    </citation>
    <scope>NUCLEOTIDE SEQUENCE [LARGE SCALE GENOMIC DNA]</scope>
    <source>
        <strain evidence="1 2">120-4 pot B 10/14</strain>
    </source>
</reference>
<proteinExistence type="predicted"/>
<keyword evidence="2" id="KW-1185">Reference proteome</keyword>
<name>A0ABN7VJD6_GIGMA</name>
<accession>A0ABN7VJD6</accession>
<sequence length="52" mass="5950">MGTNALFGIMRMILHDKQKANLAKILHYGNVLVYEGKMIITGFDLLEQENQK</sequence>
<gene>
    <name evidence="1" type="ORF">GMARGA_LOCUS19258</name>
</gene>
<organism evidence="1 2">
    <name type="scientific">Gigaspora margarita</name>
    <dbReference type="NCBI Taxonomy" id="4874"/>
    <lineage>
        <taxon>Eukaryota</taxon>
        <taxon>Fungi</taxon>
        <taxon>Fungi incertae sedis</taxon>
        <taxon>Mucoromycota</taxon>
        <taxon>Glomeromycotina</taxon>
        <taxon>Glomeromycetes</taxon>
        <taxon>Diversisporales</taxon>
        <taxon>Gigasporaceae</taxon>
        <taxon>Gigaspora</taxon>
    </lineage>
</organism>